<feature type="compositionally biased region" description="Basic residues" evidence="1">
    <location>
        <begin position="18"/>
        <end position="27"/>
    </location>
</feature>
<accession>Q585E0</accession>
<dbReference type="InParanoid" id="Q585E0"/>
<dbReference type="GO" id="GO:0005737">
    <property type="term" value="C:cytoplasm"/>
    <property type="evidence" value="ECO:0006056"/>
    <property type="project" value="Others"/>
</dbReference>
<evidence type="ECO:0000313" key="3">
    <source>
        <dbReference type="EMBL" id="AAZ11670.1"/>
    </source>
</evidence>
<dbReference type="OMA" id="RCIEIWR"/>
<gene>
    <name evidence="2" type="primary">Tb06.3A7.480</name>
    <name evidence="2" type="ORF">Tb927.6.1070</name>
</gene>
<dbReference type="RefSeq" id="XP_845229.1">
    <property type="nucleotide sequence ID" value="XM_840136.1"/>
</dbReference>
<feature type="region of interest" description="Disordered" evidence="1">
    <location>
        <begin position="18"/>
        <end position="51"/>
    </location>
</feature>
<reference evidence="2" key="4">
    <citation type="submission" date="2005-04" db="EMBL/GenBank/DDBJ databases">
        <title>.</title>
        <authorList>
            <person name="Ghedin E."/>
            <person name="Blandin G."/>
            <person name="Bartholomeu D."/>
            <person name="Caler E."/>
            <person name="Haas B."/>
            <person name="Hannick L."/>
            <person name="Shallom J."/>
            <person name="Hou L."/>
            <person name="Djikeng A."/>
            <person name="Feldblyum T."/>
            <person name="Hostetler J."/>
            <person name="Johnson J."/>
            <person name="Jones K."/>
            <person name="Koo H.L."/>
            <person name="Larkin C."/>
            <person name="Pai G."/>
            <person name="Peterson J."/>
            <person name="Khalak H.G."/>
            <person name="Salzberg S."/>
            <person name="Simpson A.J."/>
            <person name="Tallon L."/>
            <person name="Van Aken S."/>
            <person name="Wanless D."/>
            <person name="White O."/>
            <person name="Wortman J."/>
            <person name="Fraser C.M."/>
            <person name="El-Sayed N.M.A."/>
        </authorList>
    </citation>
    <scope>NUCLEOTIDE SEQUENCE</scope>
    <source>
        <strain evidence="2">GUTat10.1</strain>
    </source>
</reference>
<organism evidence="2 4">
    <name type="scientific">Trypanosoma brucei brucei (strain 927/4 GUTat10.1)</name>
    <dbReference type="NCBI Taxonomy" id="185431"/>
    <lineage>
        <taxon>Eukaryota</taxon>
        <taxon>Discoba</taxon>
        <taxon>Euglenozoa</taxon>
        <taxon>Kinetoplastea</taxon>
        <taxon>Metakinetoplastina</taxon>
        <taxon>Trypanosomatida</taxon>
        <taxon>Trypanosomatidae</taxon>
        <taxon>Trypanosoma</taxon>
    </lineage>
</organism>
<reference evidence="3" key="5">
    <citation type="submission" date="2005-04" db="EMBL/GenBank/DDBJ databases">
        <title>Sequencing, closure, and annotation of Trypanosoma brucei chromosomes 2 through 8.</title>
        <authorList>
            <person name="Ghedin E."/>
            <person name="Blandin G."/>
            <person name="Bartholomeu D."/>
            <person name="Caler E."/>
            <person name="Haas B."/>
            <person name="Hannick L."/>
            <person name="Shallom J."/>
            <person name="Hou L."/>
            <person name="Djikeng A."/>
            <person name="Feldblyum T."/>
            <person name="Hostetler J."/>
            <person name="Johnson J."/>
            <person name="Jones K."/>
            <person name="Koo H.L."/>
            <person name="Larkin C."/>
            <person name="Pai G."/>
            <person name="Peterson J."/>
            <person name="Khalak H.G."/>
            <person name="Salzberg S."/>
            <person name="Simpson A.J."/>
            <person name="Tallon L."/>
            <person name="Van Aken S."/>
            <person name="Wanless D."/>
            <person name="White O."/>
            <person name="Wortman J."/>
            <person name="Fraser C.M."/>
            <person name="El-Sayed N.M.A."/>
        </authorList>
    </citation>
    <scope>NUCLEOTIDE SEQUENCE</scope>
    <source>
        <strain evidence="3">927/4 GUTat10.1</strain>
    </source>
</reference>
<reference evidence="3 4" key="3">
    <citation type="journal article" date="2005" name="Science">
        <title>The genome of the African trypanosome Trypanosoma brucei.</title>
        <authorList>
            <person name="Berriman M."/>
            <person name="Ghedin E."/>
            <person name="Hertz-Fowler C."/>
            <person name="Blandin G."/>
            <person name="Renauld H."/>
            <person name="Bartholomeu D.C."/>
            <person name="Lennard N.J."/>
            <person name="Caler E."/>
            <person name="Hamlin N.E."/>
            <person name="Haas B."/>
            <person name="Bohme U."/>
            <person name="Hannick L."/>
            <person name="Aslett M.A."/>
            <person name="Shallom J."/>
            <person name="Marcello L."/>
            <person name="Hou L."/>
            <person name="Wickstead B."/>
            <person name="Alsmark U.C."/>
            <person name="Arrowsmith C."/>
            <person name="Atkin R.J."/>
            <person name="Barron A.J."/>
            <person name="Bringaud F."/>
            <person name="Brooks K."/>
            <person name="Carrington M."/>
            <person name="Cherevach I."/>
            <person name="Chillingworth T.J."/>
            <person name="Churcher C."/>
            <person name="Clark L.N."/>
            <person name="Corton C.H."/>
            <person name="Cronin A."/>
            <person name="Davies R.M."/>
            <person name="Doggett J."/>
            <person name="Djikeng A."/>
            <person name="Feldblyum T."/>
            <person name="Field M.C."/>
            <person name="Fraser A."/>
            <person name="Goodhead I."/>
            <person name="Hance Z."/>
            <person name="Harper D."/>
            <person name="Harris B.R."/>
            <person name="Hauser H."/>
            <person name="Hostetler J."/>
            <person name="Ivens A."/>
            <person name="Jagels K."/>
            <person name="Johnson D."/>
            <person name="Johnson J."/>
            <person name="Jones K."/>
            <person name="Kerhornou A.X."/>
            <person name="Koo H."/>
            <person name="Larke N."/>
            <person name="Landfear S."/>
            <person name="Larkin C."/>
            <person name="Leech V."/>
            <person name="Line A."/>
            <person name="Lord A."/>
            <person name="Macleod A."/>
            <person name="Mooney P.J."/>
            <person name="Moule S."/>
            <person name="Martin D.M."/>
            <person name="Morgan G.W."/>
            <person name="Mungall K."/>
            <person name="Norbertczak H."/>
            <person name="Ormond D."/>
            <person name="Pai G."/>
            <person name="Peacock C.S."/>
            <person name="Peterson J."/>
            <person name="Quail M.A."/>
            <person name="Rabbinowitsch E."/>
            <person name="Rajandream M.A."/>
            <person name="Reitter C."/>
            <person name="Salzberg S.L."/>
            <person name="Sanders M."/>
            <person name="Schobel S."/>
            <person name="Sharp S."/>
            <person name="Simmonds M."/>
            <person name="Simpson A.J."/>
            <person name="Tallon L."/>
            <person name="Turner C.M."/>
            <person name="Tait A."/>
            <person name="Tivey A.R."/>
            <person name="Van Aken S."/>
            <person name="Walker D."/>
            <person name="Wanless D."/>
            <person name="Wang S."/>
            <person name="White B."/>
            <person name="White O."/>
            <person name="Whitehead S."/>
            <person name="Woodward J."/>
            <person name="Wortman J."/>
            <person name="Adams M.D."/>
            <person name="Embley T.M."/>
            <person name="Gull K."/>
            <person name="Ullu E."/>
            <person name="Barry J.D."/>
            <person name="Fairlamb A.H."/>
            <person name="Opperdoes F."/>
            <person name="Barrell B.G."/>
            <person name="Donelson J.E."/>
            <person name="Hall N."/>
            <person name="Fraser C.M."/>
            <person name="Melville S.E."/>
            <person name="El-Sayed N.M."/>
        </authorList>
    </citation>
    <scope>NUCLEOTIDE SEQUENCE [LARGE SCALE GENOMIC DNA]</scope>
    <source>
        <strain evidence="3 4">927/4 GUTat10.1</strain>
    </source>
</reference>
<keyword evidence="4" id="KW-1185">Reference proteome</keyword>
<dbReference type="GeneID" id="3657744"/>
<dbReference type="KEGG" id="tbr:Tb927.6.1070"/>
<protein>
    <submittedName>
        <fullName evidence="2">Uncharacterized protein</fullName>
    </submittedName>
</protein>
<name>Q585E0_TRYB2</name>
<accession>D6XHJ1</accession>
<evidence type="ECO:0000256" key="1">
    <source>
        <dbReference type="SAM" id="MobiDB-lite"/>
    </source>
</evidence>
<dbReference type="OrthoDB" id="273908at2759"/>
<dbReference type="EMBL" id="CP000069">
    <property type="protein sequence ID" value="AAZ11670.1"/>
    <property type="molecule type" value="Genomic_DNA"/>
</dbReference>
<dbReference type="AlphaFoldDB" id="Q585E0"/>
<evidence type="ECO:0000313" key="4">
    <source>
        <dbReference type="Proteomes" id="UP000008524"/>
    </source>
</evidence>
<dbReference type="PaxDb" id="5691-AAZ11670"/>
<sequence>MYLSSAFFPTHVLFHYSRSHQHEHRNGRNSSNNSTEGQKENKSGKAGKLSVRLRLGKQSAEGCGVGLDMSRALERLLPTLVKHLVGEVVENDDWEADTTTYEGAEVKAEVEAEEKLLTAQREHENDGNGVCSTKASLNATSFSNKGSSACSSAQRWRRCIEIWRHLLGSDQLFLALLFHSGSLWAKEWSPGKQGGEILETPGPTAGAGTNSSWVEAVLWFLQLHEIPAATDSEEGGDDNKTSFVHSDEKVTEKAEFGNVCGAPSAFHIRSKERTQVQRAATGLLGDWFATVDKCGKRFARAYYFSCAIKIVALVGNATLIESIPHLHNLVQMDPRFSSHLKAFCSILCCLLVEEAQQQQPYRLRLPPPFFLLNFNLIGRGSRVGVWLPRALTGYRGAGKSTQEGDFYSCVVSCSGVVLRMPSSPPTSQGAGDIVLVVRLLDEAHMGSNDVLPLLPRTSRSSQDDERLQEKWVGRARRHAVHGSLHAGGTSPLRCWSAMCAATCSFVRIDVAESRRIVELLPPTTTAAANNNNRRAPIHQQQQQQGPTLFTVPLQRGSRASVGRDPLAAITFTLSTTARRLIGCRGLFTKQQSVHERKSNGHLSRVEKSNTNAHYPVSRFTTDAASCGDTLGAPCSAFFSRSEEELECLIECALHLQLEALLLCSTLPRDIFPVVDAWAVEATSNAIDLALATPWPVVRCLRASGFALCLMPEHQQHQSLLVAIGLFATLVQRQKERKSDRSAATGAAPYDGAANASSGAGWWEVFKVCVLGDTVIPGQFCSGFWKLVERAERSFRTSPSVRLVKKQGQSVDVDSSGVEASESPPTHGLERGPPRRLSLRRSKQQRGENVGQGDGEGGEKKICKVETMGSHRELTPFATLRFVTPRTVEVFDDYPLTSRSHSTENRRQITLTDMAVSLWWVLEQTAANIASG</sequence>
<dbReference type="Proteomes" id="UP000008524">
    <property type="component" value="Chromosome 6"/>
</dbReference>
<reference evidence="3" key="2">
    <citation type="journal article" date="2005" name="Science">
        <title>Comparative genomics of trypanosomatid parasitic protozoa.</title>
        <authorList>
            <person name="El-Sayed N.M."/>
            <person name="Myler P.J."/>
            <person name="Blandin G."/>
            <person name="Berriman M."/>
            <person name="Crabtree J."/>
            <person name="Aggarwal G."/>
            <person name="Caler E."/>
            <person name="Renauld H."/>
            <person name="Worthey E.A."/>
            <person name="Hertz-Fowler C."/>
            <person name="Ghedin E."/>
            <person name="Peacock C."/>
            <person name="Bartholomeu D.C."/>
            <person name="Haas B.J."/>
            <person name="Tran A.N."/>
            <person name="Wortman J.R."/>
            <person name="Alsmark U.C."/>
            <person name="Angiuoli S."/>
            <person name="Anupama A."/>
            <person name="Badger J."/>
            <person name="Bringaud F."/>
            <person name="Cadag E."/>
            <person name="Carlton J.M."/>
            <person name="Cerqueira G.C."/>
            <person name="Creasy T."/>
            <person name="Delcher A.L."/>
            <person name="Djikeng A."/>
            <person name="Embley T.M."/>
            <person name="Hauser C."/>
            <person name="Ivens A.C."/>
            <person name="Kummerfeld S.K."/>
            <person name="Pereira-Leal J.B."/>
            <person name="Nilsson D."/>
            <person name="Peterson J."/>
            <person name="Salzberg S.L."/>
            <person name="Shallom J."/>
            <person name="Silva J.C."/>
            <person name="Sundaram J."/>
            <person name="Westenberger S."/>
            <person name="White O."/>
            <person name="Melville S.E."/>
            <person name="Donelson J.E."/>
            <person name="Andersson B."/>
            <person name="Stuart K.D."/>
            <person name="Hall N."/>
        </authorList>
    </citation>
    <scope>NUCLEOTIDE SEQUENCE</scope>
    <source>
        <strain evidence="3">927/4 GUTat10.1</strain>
    </source>
</reference>
<feature type="region of interest" description="Disordered" evidence="1">
    <location>
        <begin position="805"/>
        <end position="859"/>
    </location>
</feature>
<dbReference type="GO" id="GO:0005654">
    <property type="term" value="C:nucleoplasm"/>
    <property type="evidence" value="ECO:0006056"/>
    <property type="project" value="Others"/>
</dbReference>
<evidence type="ECO:0000313" key="2">
    <source>
        <dbReference type="EMBL" id="AAX80362.1"/>
    </source>
</evidence>
<reference evidence="2" key="1">
    <citation type="submission" date="2000-07" db="EMBL/GenBank/DDBJ databases">
        <authorList>
            <person name="El-Sayed N.M."/>
            <person name="Khalak H."/>
            <person name="Adams M.D."/>
        </authorList>
    </citation>
    <scope>NUCLEOTIDE SEQUENCE</scope>
    <source>
        <strain evidence="2">GUTat10.1</strain>
    </source>
</reference>
<proteinExistence type="predicted"/>
<dbReference type="EMBL" id="AC073906">
    <property type="protein sequence ID" value="AAX80362.1"/>
    <property type="molecule type" value="Genomic_DNA"/>
</dbReference>
<dbReference type="GO" id="GO:0005634">
    <property type="term" value="C:nucleus"/>
    <property type="evidence" value="ECO:0000314"/>
    <property type="project" value="GeneDB"/>
</dbReference>
<dbReference type="eggNOG" id="ENOG502S7IV">
    <property type="taxonomic scope" value="Eukaryota"/>
</dbReference>